<gene>
    <name evidence="2" type="ORF">PGTG_22050</name>
</gene>
<name>H6QTH8_PUCGT</name>
<dbReference type="Proteomes" id="UP000008783">
    <property type="component" value="Unassembled WGS sequence"/>
</dbReference>
<evidence type="ECO:0000313" key="3">
    <source>
        <dbReference type="Proteomes" id="UP000008783"/>
    </source>
</evidence>
<feature type="region of interest" description="Disordered" evidence="1">
    <location>
        <begin position="33"/>
        <end position="65"/>
    </location>
</feature>
<accession>H6QTH8</accession>
<protein>
    <submittedName>
        <fullName evidence="2">Uncharacterized protein</fullName>
    </submittedName>
</protein>
<dbReference type="KEGG" id="pgr:PGTG_22050"/>
<dbReference type="OrthoDB" id="10478186at2759"/>
<organism evidence="2 3">
    <name type="scientific">Puccinia graminis f. sp. tritici (strain CRL 75-36-700-3 / race SCCL)</name>
    <name type="common">Black stem rust fungus</name>
    <dbReference type="NCBI Taxonomy" id="418459"/>
    <lineage>
        <taxon>Eukaryota</taxon>
        <taxon>Fungi</taxon>
        <taxon>Dikarya</taxon>
        <taxon>Basidiomycota</taxon>
        <taxon>Pucciniomycotina</taxon>
        <taxon>Pucciniomycetes</taxon>
        <taxon>Pucciniales</taxon>
        <taxon>Pucciniaceae</taxon>
        <taxon>Puccinia</taxon>
    </lineage>
</organism>
<sequence length="88" mass="9820">MVSDRDRDRIAIPIQHPNAAGCMPYTWVSSKLDAGSPERPSDSRIASVGHSPQESVQRMGPVSKNSPRGVEVYMRVLCWCSMLHEVMH</sequence>
<dbReference type="InParanoid" id="H6QTH8"/>
<dbReference type="EMBL" id="DS178314">
    <property type="protein sequence ID" value="EHS64193.1"/>
    <property type="molecule type" value="Genomic_DNA"/>
</dbReference>
<keyword evidence="3" id="KW-1185">Reference proteome</keyword>
<proteinExistence type="predicted"/>
<dbReference type="AlphaFoldDB" id="H6QTH8"/>
<dbReference type="HOGENOM" id="CLU_2470178_0_0_1"/>
<evidence type="ECO:0000256" key="1">
    <source>
        <dbReference type="SAM" id="MobiDB-lite"/>
    </source>
</evidence>
<dbReference type="VEuPathDB" id="FungiDB:PGTG_22050"/>
<evidence type="ECO:0000313" key="2">
    <source>
        <dbReference type="EMBL" id="EHS64193.1"/>
    </source>
</evidence>
<dbReference type="GeneID" id="13541191"/>
<dbReference type="RefSeq" id="XP_003889181.1">
    <property type="nucleotide sequence ID" value="XM_003889132.1"/>
</dbReference>
<reference evidence="3" key="1">
    <citation type="journal article" date="2011" name="Proc. Natl. Acad. Sci. U.S.A.">
        <title>Obligate biotrophy features unraveled by the genomic analysis of rust fungi.</title>
        <authorList>
            <person name="Duplessis S."/>
            <person name="Cuomo C.A."/>
            <person name="Lin Y.-C."/>
            <person name="Aerts A."/>
            <person name="Tisserant E."/>
            <person name="Veneault-Fourrey C."/>
            <person name="Joly D.L."/>
            <person name="Hacquard S."/>
            <person name="Amselem J."/>
            <person name="Cantarel B.L."/>
            <person name="Chiu R."/>
            <person name="Coutinho P.M."/>
            <person name="Feau N."/>
            <person name="Field M."/>
            <person name="Frey P."/>
            <person name="Gelhaye E."/>
            <person name="Goldberg J."/>
            <person name="Grabherr M.G."/>
            <person name="Kodira C.D."/>
            <person name="Kohler A."/>
            <person name="Kuees U."/>
            <person name="Lindquist E.A."/>
            <person name="Lucas S.M."/>
            <person name="Mago R."/>
            <person name="Mauceli E."/>
            <person name="Morin E."/>
            <person name="Murat C."/>
            <person name="Pangilinan J.L."/>
            <person name="Park R."/>
            <person name="Pearson M."/>
            <person name="Quesneville H."/>
            <person name="Rouhier N."/>
            <person name="Sakthikumar S."/>
            <person name="Salamov A.A."/>
            <person name="Schmutz J."/>
            <person name="Selles B."/>
            <person name="Shapiro H."/>
            <person name="Tanguay P."/>
            <person name="Tuskan G.A."/>
            <person name="Henrissat B."/>
            <person name="Van de Peer Y."/>
            <person name="Rouze P."/>
            <person name="Ellis J.G."/>
            <person name="Dodds P.N."/>
            <person name="Schein J.E."/>
            <person name="Zhong S."/>
            <person name="Hamelin R.C."/>
            <person name="Grigoriev I.V."/>
            <person name="Szabo L.J."/>
            <person name="Martin F."/>
        </authorList>
    </citation>
    <scope>NUCLEOTIDE SEQUENCE [LARGE SCALE GENOMIC DNA]</scope>
    <source>
        <strain evidence="3">CRL 75-36-700-3 / race SCCL</strain>
    </source>
</reference>